<gene>
    <name evidence="3" type="ORF">BCR34DRAFT_589014</name>
</gene>
<dbReference type="AlphaFoldDB" id="A0A1Y1ZIZ7"/>
<evidence type="ECO:0000256" key="1">
    <source>
        <dbReference type="SAM" id="MobiDB-lite"/>
    </source>
</evidence>
<evidence type="ECO:0000313" key="3">
    <source>
        <dbReference type="EMBL" id="ORY09805.1"/>
    </source>
</evidence>
<feature type="compositionally biased region" description="Basic and acidic residues" evidence="1">
    <location>
        <begin position="267"/>
        <end position="285"/>
    </location>
</feature>
<dbReference type="Proteomes" id="UP000193144">
    <property type="component" value="Unassembled WGS sequence"/>
</dbReference>
<dbReference type="EMBL" id="MCFA01000081">
    <property type="protein sequence ID" value="ORY09805.1"/>
    <property type="molecule type" value="Genomic_DNA"/>
</dbReference>
<keyword evidence="2" id="KW-0732">Signal</keyword>
<keyword evidence="4" id="KW-1185">Reference proteome</keyword>
<protein>
    <submittedName>
        <fullName evidence="3">Uncharacterized protein</fullName>
    </submittedName>
</protein>
<proteinExistence type="predicted"/>
<dbReference type="OrthoDB" id="3933243at2759"/>
<dbReference type="STRING" id="1231657.A0A1Y1ZIZ7"/>
<name>A0A1Y1ZIZ7_9PLEO</name>
<feature type="signal peptide" evidence="2">
    <location>
        <begin position="1"/>
        <end position="18"/>
    </location>
</feature>
<feature type="chain" id="PRO_5012892245" evidence="2">
    <location>
        <begin position="19"/>
        <end position="285"/>
    </location>
</feature>
<comment type="caution">
    <text evidence="3">The sequence shown here is derived from an EMBL/GenBank/DDBJ whole genome shotgun (WGS) entry which is preliminary data.</text>
</comment>
<feature type="region of interest" description="Disordered" evidence="1">
    <location>
        <begin position="260"/>
        <end position="285"/>
    </location>
</feature>
<organism evidence="3 4">
    <name type="scientific">Clohesyomyces aquaticus</name>
    <dbReference type="NCBI Taxonomy" id="1231657"/>
    <lineage>
        <taxon>Eukaryota</taxon>
        <taxon>Fungi</taxon>
        <taxon>Dikarya</taxon>
        <taxon>Ascomycota</taxon>
        <taxon>Pezizomycotina</taxon>
        <taxon>Dothideomycetes</taxon>
        <taxon>Pleosporomycetidae</taxon>
        <taxon>Pleosporales</taxon>
        <taxon>Lindgomycetaceae</taxon>
        <taxon>Clohesyomyces</taxon>
    </lineage>
</organism>
<sequence length="285" mass="31372">MLFQSVAVLALATGFAAASPLKAARAPEDLPSYKATPVKRSFGGNNINAFGGNDFSNNDNFNFFDQFDNVNRRNQEQVINIQKEQLLIEDNGIQQLVIQQVEQVIVIDNNRGRRGFNDLARKSNFRNNNRDISTVMIVVQEIQVSVDDGRGNRFDKQVFAQSIDVANRGRRQSETIMIFQSEVLIASQIIDRFGGQFGNGRNNNGGNRGGIAAATGISNFNASEPIPTGAVQVLGEKPTWSSVVEDPAATVAAAWEAELQDAQNQQAKDENNKLNEEIAKQEQEK</sequence>
<reference evidence="3 4" key="1">
    <citation type="submission" date="2016-07" db="EMBL/GenBank/DDBJ databases">
        <title>Pervasive Adenine N6-methylation of Active Genes in Fungi.</title>
        <authorList>
            <consortium name="DOE Joint Genome Institute"/>
            <person name="Mondo S.J."/>
            <person name="Dannebaum R.O."/>
            <person name="Kuo R.C."/>
            <person name="Labutti K."/>
            <person name="Haridas S."/>
            <person name="Kuo A."/>
            <person name="Salamov A."/>
            <person name="Ahrendt S.R."/>
            <person name="Lipzen A."/>
            <person name="Sullivan W."/>
            <person name="Andreopoulos W.B."/>
            <person name="Clum A."/>
            <person name="Lindquist E."/>
            <person name="Daum C."/>
            <person name="Ramamoorthy G.K."/>
            <person name="Gryganskyi A."/>
            <person name="Culley D."/>
            <person name="Magnuson J.K."/>
            <person name="James T.Y."/>
            <person name="O'Malley M.A."/>
            <person name="Stajich J.E."/>
            <person name="Spatafora J.W."/>
            <person name="Visel A."/>
            <person name="Grigoriev I.V."/>
        </authorList>
    </citation>
    <scope>NUCLEOTIDE SEQUENCE [LARGE SCALE GENOMIC DNA]</scope>
    <source>
        <strain evidence="3 4">CBS 115471</strain>
    </source>
</reference>
<evidence type="ECO:0000313" key="4">
    <source>
        <dbReference type="Proteomes" id="UP000193144"/>
    </source>
</evidence>
<evidence type="ECO:0000256" key="2">
    <source>
        <dbReference type="SAM" id="SignalP"/>
    </source>
</evidence>
<accession>A0A1Y1ZIZ7</accession>